<accession>A0ABU7FNA1</accession>
<dbReference type="InterPro" id="IPR001932">
    <property type="entry name" value="PPM-type_phosphatase-like_dom"/>
</dbReference>
<proteinExistence type="predicted"/>
<protein>
    <submittedName>
        <fullName evidence="3">GAF domain-containing SpoIIE family protein phosphatase</fullName>
    </submittedName>
</protein>
<dbReference type="InterPro" id="IPR036457">
    <property type="entry name" value="PPM-type-like_dom_sf"/>
</dbReference>
<name>A0ABU7FNA1_9ACTN</name>
<evidence type="ECO:0000259" key="2">
    <source>
        <dbReference type="SMART" id="SM00331"/>
    </source>
</evidence>
<dbReference type="InterPro" id="IPR003018">
    <property type="entry name" value="GAF"/>
</dbReference>
<dbReference type="Gene3D" id="3.60.40.10">
    <property type="entry name" value="PPM-type phosphatase domain"/>
    <property type="match status" value="1"/>
</dbReference>
<dbReference type="PANTHER" id="PTHR43156:SF2">
    <property type="entry name" value="STAGE II SPORULATION PROTEIN E"/>
    <property type="match status" value="1"/>
</dbReference>
<dbReference type="Pfam" id="PF07228">
    <property type="entry name" value="SpoIIE"/>
    <property type="match status" value="1"/>
</dbReference>
<keyword evidence="4" id="KW-1185">Reference proteome</keyword>
<dbReference type="Pfam" id="PF01590">
    <property type="entry name" value="GAF"/>
    <property type="match status" value="1"/>
</dbReference>
<organism evidence="3 4">
    <name type="scientific">Streptomyces chiangmaiensis</name>
    <dbReference type="NCBI Taxonomy" id="766497"/>
    <lineage>
        <taxon>Bacteria</taxon>
        <taxon>Bacillati</taxon>
        <taxon>Actinomycetota</taxon>
        <taxon>Actinomycetes</taxon>
        <taxon>Kitasatosporales</taxon>
        <taxon>Streptomycetaceae</taxon>
        <taxon>Streptomyces</taxon>
    </lineage>
</organism>
<sequence>MGGGHTADPPYGVGSGMSSTLYGLDNALESIGTTLDERTTCQELTDYVSDLVCDAAAVDLLPEDVPSIPPATDPDLERVATAGRAELLDPSDTARTLSLKALAEGHPITASVDLSGPVPRHVMTVPLLAHSRLYGVLLTVRNGPPFSDRDTAVTHFAARLAAVHLGHARRYTTMRGTVCQLQRALLSEPGRPHPNLDLATRYLPAGGGTLVGGDWFETVRLHFGRTLLALGDVMGHGLDAAVDMNAYRSMLRYIASTDLPPHRVLRRLDAAVAEDGNRRPATCVLVQVDPARGTASLTSAGHLPPALFAADGTGELLDVPVGPPLGTGAGGYELTSRSLSPEDTLLLFTDGLVERREEDIDVSLARLAALRLPPGASVEELLTDVLARLDARHAEDDVAVLAARIHRRHEA</sequence>
<dbReference type="PANTHER" id="PTHR43156">
    <property type="entry name" value="STAGE II SPORULATION PROTEIN E-RELATED"/>
    <property type="match status" value="1"/>
</dbReference>
<comment type="caution">
    <text evidence="3">The sequence shown here is derived from an EMBL/GenBank/DDBJ whole genome shotgun (WGS) entry which is preliminary data.</text>
</comment>
<dbReference type="Proteomes" id="UP001333996">
    <property type="component" value="Unassembled WGS sequence"/>
</dbReference>
<dbReference type="InterPro" id="IPR052016">
    <property type="entry name" value="Bact_Sigma-Reg"/>
</dbReference>
<dbReference type="SUPFAM" id="SSF81606">
    <property type="entry name" value="PP2C-like"/>
    <property type="match status" value="1"/>
</dbReference>
<dbReference type="SMART" id="SM00331">
    <property type="entry name" value="PP2C_SIG"/>
    <property type="match status" value="1"/>
</dbReference>
<reference evidence="3" key="1">
    <citation type="submission" date="2024-01" db="EMBL/GenBank/DDBJ databases">
        <title>First draft genome sequence data of TA4-1, the type strain of Gram-positive actinobacterium Streptomyces chiangmaiensis.</title>
        <authorList>
            <person name="Yasawong M."/>
            <person name="Nantapong N."/>
        </authorList>
    </citation>
    <scope>NUCLEOTIDE SEQUENCE</scope>
    <source>
        <strain evidence="3">TA4-1</strain>
    </source>
</reference>
<keyword evidence="1" id="KW-0378">Hydrolase</keyword>
<evidence type="ECO:0000256" key="1">
    <source>
        <dbReference type="ARBA" id="ARBA00022801"/>
    </source>
</evidence>
<dbReference type="Gene3D" id="3.30.450.40">
    <property type="match status" value="1"/>
</dbReference>
<dbReference type="EMBL" id="JAYWVC010000076">
    <property type="protein sequence ID" value="MED7824574.1"/>
    <property type="molecule type" value="Genomic_DNA"/>
</dbReference>
<dbReference type="InterPro" id="IPR029016">
    <property type="entry name" value="GAF-like_dom_sf"/>
</dbReference>
<dbReference type="RefSeq" id="WP_329509007.1">
    <property type="nucleotide sequence ID" value="NZ_BAAAYZ010000053.1"/>
</dbReference>
<gene>
    <name evidence="3" type="ORF">VXC91_21930</name>
</gene>
<evidence type="ECO:0000313" key="3">
    <source>
        <dbReference type="EMBL" id="MED7824574.1"/>
    </source>
</evidence>
<feature type="domain" description="PPM-type phosphatase" evidence="2">
    <location>
        <begin position="196"/>
        <end position="405"/>
    </location>
</feature>
<dbReference type="SUPFAM" id="SSF55781">
    <property type="entry name" value="GAF domain-like"/>
    <property type="match status" value="1"/>
</dbReference>
<evidence type="ECO:0000313" key="4">
    <source>
        <dbReference type="Proteomes" id="UP001333996"/>
    </source>
</evidence>